<name>A0A3Q3IJJ8_MONAL</name>
<dbReference type="PROSITE" id="PS50172">
    <property type="entry name" value="BRCT"/>
    <property type="match status" value="1"/>
</dbReference>
<keyword evidence="3" id="KW-1185">Reference proteome</keyword>
<reference evidence="2" key="1">
    <citation type="submission" date="2025-08" db="UniProtKB">
        <authorList>
            <consortium name="Ensembl"/>
        </authorList>
    </citation>
    <scope>IDENTIFICATION</scope>
</reference>
<dbReference type="SUPFAM" id="SSF52113">
    <property type="entry name" value="BRCT domain"/>
    <property type="match status" value="1"/>
</dbReference>
<dbReference type="PANTHER" id="PTHR14625">
    <property type="entry name" value="MICROCEPHALIN"/>
    <property type="match status" value="1"/>
</dbReference>
<dbReference type="InterPro" id="IPR036420">
    <property type="entry name" value="BRCT_dom_sf"/>
</dbReference>
<dbReference type="STRING" id="43700.ENSMALP00000000406"/>
<dbReference type="AlphaFoldDB" id="A0A3Q3IJJ8"/>
<evidence type="ECO:0000259" key="1">
    <source>
        <dbReference type="PROSITE" id="PS50172"/>
    </source>
</evidence>
<dbReference type="PANTHER" id="PTHR14625:SF3">
    <property type="entry name" value="MICROCEPHALIN"/>
    <property type="match status" value="1"/>
</dbReference>
<evidence type="ECO:0000313" key="3">
    <source>
        <dbReference type="Proteomes" id="UP000261600"/>
    </source>
</evidence>
<dbReference type="InterPro" id="IPR022047">
    <property type="entry name" value="Microcephalin-like"/>
</dbReference>
<dbReference type="InterPro" id="IPR001357">
    <property type="entry name" value="BRCT_dom"/>
</dbReference>
<feature type="domain" description="BRCT" evidence="1">
    <location>
        <begin position="5"/>
        <end position="97"/>
    </location>
</feature>
<dbReference type="CDD" id="cd17716">
    <property type="entry name" value="BRCT_microcephalin_rpt1"/>
    <property type="match status" value="1"/>
</dbReference>
<dbReference type="GO" id="GO:0000278">
    <property type="term" value="P:mitotic cell cycle"/>
    <property type="evidence" value="ECO:0007669"/>
    <property type="project" value="TreeGrafter"/>
</dbReference>
<dbReference type="Ensembl" id="ENSMALT00000000439.1">
    <property type="protein sequence ID" value="ENSMALP00000000406.1"/>
    <property type="gene ID" value="ENSMALG00000000352.1"/>
</dbReference>
<evidence type="ECO:0000313" key="2">
    <source>
        <dbReference type="Ensembl" id="ENSMALP00000000406.1"/>
    </source>
</evidence>
<dbReference type="Pfam" id="PF12738">
    <property type="entry name" value="PTCB-BRCT"/>
    <property type="match status" value="1"/>
</dbReference>
<accession>A0A3Q3IJJ8</accession>
<dbReference type="Gene3D" id="3.40.50.10190">
    <property type="entry name" value="BRCT domain"/>
    <property type="match status" value="1"/>
</dbReference>
<organism evidence="2 3">
    <name type="scientific">Monopterus albus</name>
    <name type="common">Swamp eel</name>
    <dbReference type="NCBI Taxonomy" id="43700"/>
    <lineage>
        <taxon>Eukaryota</taxon>
        <taxon>Metazoa</taxon>
        <taxon>Chordata</taxon>
        <taxon>Craniata</taxon>
        <taxon>Vertebrata</taxon>
        <taxon>Euteleostomi</taxon>
        <taxon>Actinopterygii</taxon>
        <taxon>Neopterygii</taxon>
        <taxon>Teleostei</taxon>
        <taxon>Neoteleostei</taxon>
        <taxon>Acanthomorphata</taxon>
        <taxon>Anabantaria</taxon>
        <taxon>Synbranchiformes</taxon>
        <taxon>Synbranchidae</taxon>
        <taxon>Monopterus</taxon>
    </lineage>
</organism>
<sequence>VSVSGGAGTFSDVVAYVDVWSSDKTANYSKPFVQQLQEMGAQVAKRFNKHVTHVVFHNGHSATWRRAKESDVRLVSVLWVGRCFDDGVHADEELYPALNDESNPHKRVSRVRCTCDV</sequence>
<dbReference type="Proteomes" id="UP000261600">
    <property type="component" value="Unplaced"/>
</dbReference>
<protein>
    <recommendedName>
        <fullName evidence="1">BRCT domain-containing protein</fullName>
    </recommendedName>
</protein>
<proteinExistence type="predicted"/>
<reference evidence="2" key="2">
    <citation type="submission" date="2025-09" db="UniProtKB">
        <authorList>
            <consortium name="Ensembl"/>
        </authorList>
    </citation>
    <scope>IDENTIFICATION</scope>
</reference>